<proteinExistence type="predicted"/>
<protein>
    <recommendedName>
        <fullName evidence="4">Cytochrome b561</fullName>
    </recommendedName>
</protein>
<reference evidence="2 3" key="1">
    <citation type="submission" date="2016-10" db="EMBL/GenBank/DDBJ databases">
        <authorList>
            <person name="de Groot N.N."/>
        </authorList>
    </citation>
    <scope>NUCLEOTIDE SEQUENCE [LARGE SCALE GENOMIC DNA]</scope>
    <source>
        <strain evidence="2 3">Vu-144</strain>
    </source>
</reference>
<keyword evidence="1" id="KW-1133">Transmembrane helix</keyword>
<dbReference type="RefSeq" id="WP_091399503.1">
    <property type="nucleotide sequence ID" value="NZ_FNQY01000016.1"/>
</dbReference>
<keyword evidence="3" id="KW-1185">Reference proteome</keyword>
<name>A0A1H4AVD1_9BACT</name>
<dbReference type="STRING" id="551991.SAMN05192529_11679"/>
<feature type="transmembrane region" description="Helical" evidence="1">
    <location>
        <begin position="12"/>
        <end position="30"/>
    </location>
</feature>
<gene>
    <name evidence="2" type="ORF">SAMN05192529_11679</name>
</gene>
<evidence type="ECO:0008006" key="4">
    <source>
        <dbReference type="Google" id="ProtNLM"/>
    </source>
</evidence>
<dbReference type="OrthoDB" id="329514at2"/>
<evidence type="ECO:0000313" key="2">
    <source>
        <dbReference type="EMBL" id="SEA39562.1"/>
    </source>
</evidence>
<evidence type="ECO:0000313" key="3">
    <source>
        <dbReference type="Proteomes" id="UP000199041"/>
    </source>
</evidence>
<feature type="transmembrane region" description="Helical" evidence="1">
    <location>
        <begin position="42"/>
        <end position="65"/>
    </location>
</feature>
<feature type="transmembrane region" description="Helical" evidence="1">
    <location>
        <begin position="117"/>
        <end position="135"/>
    </location>
</feature>
<keyword evidence="1" id="KW-0812">Transmembrane</keyword>
<dbReference type="EMBL" id="FNQY01000016">
    <property type="protein sequence ID" value="SEA39562.1"/>
    <property type="molecule type" value="Genomic_DNA"/>
</dbReference>
<dbReference type="Proteomes" id="UP000199041">
    <property type="component" value="Unassembled WGS sequence"/>
</dbReference>
<evidence type="ECO:0000256" key="1">
    <source>
        <dbReference type="SAM" id="Phobius"/>
    </source>
</evidence>
<dbReference type="AlphaFoldDB" id="A0A1H4AVD1"/>
<organism evidence="2 3">
    <name type="scientific">Arachidicoccus rhizosphaerae</name>
    <dbReference type="NCBI Taxonomy" id="551991"/>
    <lineage>
        <taxon>Bacteria</taxon>
        <taxon>Pseudomonadati</taxon>
        <taxon>Bacteroidota</taxon>
        <taxon>Chitinophagia</taxon>
        <taxon>Chitinophagales</taxon>
        <taxon>Chitinophagaceae</taxon>
        <taxon>Arachidicoccus</taxon>
    </lineage>
</organism>
<accession>A0A1H4AVD1</accession>
<keyword evidence="1" id="KW-0472">Membrane</keyword>
<feature type="transmembrane region" description="Helical" evidence="1">
    <location>
        <begin position="85"/>
        <end position="105"/>
    </location>
</feature>
<sequence length="144" mass="15941">MLKGLLDLHNLLRWLILILLVVNIIKNFADAKKPFVKIHKKLGLWLMICAHLTLVVGLVVLGIDLSSLADRSTIMANSALRFKFVEHPVAMLIAIVLITIGKGVAKKDLSDMKKHRKSALLYLIALIIILAMVPWSTSSLVPGM</sequence>